<dbReference type="KEGG" id="mpp:MICPUCDRAFT_9676"/>
<keyword evidence="1" id="KW-0812">Transmembrane</keyword>
<reference evidence="3 4" key="1">
    <citation type="journal article" date="2009" name="Science">
        <title>Green evolution and dynamic adaptations revealed by genomes of the marine picoeukaryotes Micromonas.</title>
        <authorList>
            <person name="Worden A.Z."/>
            <person name="Lee J.H."/>
            <person name="Mock T."/>
            <person name="Rouze P."/>
            <person name="Simmons M.P."/>
            <person name="Aerts A.L."/>
            <person name="Allen A.E."/>
            <person name="Cuvelier M.L."/>
            <person name="Derelle E."/>
            <person name="Everett M.V."/>
            <person name="Foulon E."/>
            <person name="Grimwood J."/>
            <person name="Gundlach H."/>
            <person name="Henrissat B."/>
            <person name="Napoli C."/>
            <person name="McDonald S.M."/>
            <person name="Parker M.S."/>
            <person name="Rombauts S."/>
            <person name="Salamov A."/>
            <person name="Von Dassow P."/>
            <person name="Badger J.H."/>
            <person name="Coutinho P.M."/>
            <person name="Demir E."/>
            <person name="Dubchak I."/>
            <person name="Gentemann C."/>
            <person name="Eikrem W."/>
            <person name="Gready J.E."/>
            <person name="John U."/>
            <person name="Lanier W."/>
            <person name="Lindquist E.A."/>
            <person name="Lucas S."/>
            <person name="Mayer K.F."/>
            <person name="Moreau H."/>
            <person name="Not F."/>
            <person name="Otillar R."/>
            <person name="Panaud O."/>
            <person name="Pangilinan J."/>
            <person name="Paulsen I."/>
            <person name="Piegu B."/>
            <person name="Poliakov A."/>
            <person name="Robbens S."/>
            <person name="Schmutz J."/>
            <person name="Toulza E."/>
            <person name="Wyss T."/>
            <person name="Zelensky A."/>
            <person name="Zhou K."/>
            <person name="Armbrust E.V."/>
            <person name="Bhattacharya D."/>
            <person name="Goodenough U.W."/>
            <person name="Van de Peer Y."/>
            <person name="Grigoriev I.V."/>
        </authorList>
    </citation>
    <scope>NUCLEOTIDE SEQUENCE [LARGE SCALE GENOMIC DNA]</scope>
    <source>
        <strain evidence="3 4">CCMP1545</strain>
    </source>
</reference>
<proteinExistence type="predicted"/>
<keyword evidence="4" id="KW-1185">Reference proteome</keyword>
<dbReference type="PANTHER" id="PTHR36046">
    <property type="entry name" value="PROTEIN, PUTATIVE-RELATED"/>
    <property type="match status" value="1"/>
</dbReference>
<feature type="transmembrane region" description="Helical" evidence="1">
    <location>
        <begin position="12"/>
        <end position="29"/>
    </location>
</feature>
<organism evidence="4">
    <name type="scientific">Micromonas pusilla (strain CCMP1545)</name>
    <name type="common">Picoplanktonic green alga</name>
    <dbReference type="NCBI Taxonomy" id="564608"/>
    <lineage>
        <taxon>Eukaryota</taxon>
        <taxon>Viridiplantae</taxon>
        <taxon>Chlorophyta</taxon>
        <taxon>Mamiellophyceae</taxon>
        <taxon>Mamiellales</taxon>
        <taxon>Mamiellaceae</taxon>
        <taxon>Micromonas</taxon>
    </lineage>
</organism>
<dbReference type="EMBL" id="GG663751">
    <property type="protein sequence ID" value="EEH51406.1"/>
    <property type="molecule type" value="Genomic_DNA"/>
</dbReference>
<dbReference type="AlphaFoldDB" id="C1N8S8"/>
<dbReference type="Proteomes" id="UP000001876">
    <property type="component" value="Unassembled WGS sequence"/>
</dbReference>
<accession>C1N8S8</accession>
<feature type="non-terminal residue" evidence="3">
    <location>
        <position position="1"/>
    </location>
</feature>
<dbReference type="Pfam" id="PF20522">
    <property type="entry name" value="DUF6737"/>
    <property type="match status" value="1"/>
</dbReference>
<feature type="transmembrane region" description="Helical" evidence="1">
    <location>
        <begin position="35"/>
        <end position="54"/>
    </location>
</feature>
<keyword evidence="1" id="KW-0472">Membrane</keyword>
<evidence type="ECO:0000313" key="4">
    <source>
        <dbReference type="Proteomes" id="UP000001876"/>
    </source>
</evidence>
<name>C1N8S8_MICPC</name>
<dbReference type="GeneID" id="9689942"/>
<evidence type="ECO:0000256" key="1">
    <source>
        <dbReference type="SAM" id="Phobius"/>
    </source>
</evidence>
<dbReference type="InterPro" id="IPR046625">
    <property type="entry name" value="DUF6737"/>
</dbReference>
<protein>
    <submittedName>
        <fullName evidence="3">Predicted protein</fullName>
    </submittedName>
</protein>
<feature type="non-terminal residue" evidence="3">
    <location>
        <position position="62"/>
    </location>
</feature>
<evidence type="ECO:0000313" key="3">
    <source>
        <dbReference type="EMBL" id="EEH51406.1"/>
    </source>
</evidence>
<keyword evidence="1" id="KW-1133">Transmembrane helix</keyword>
<evidence type="ECO:0000259" key="2">
    <source>
        <dbReference type="Pfam" id="PF20522"/>
    </source>
</evidence>
<dbReference type="PANTHER" id="PTHR36046:SF1">
    <property type="entry name" value="DUF6737 DOMAIN-CONTAINING PROTEIN"/>
    <property type="match status" value="1"/>
</dbReference>
<dbReference type="OrthoDB" id="1747990at2759"/>
<dbReference type="RefSeq" id="XP_003064501.1">
    <property type="nucleotide sequence ID" value="XM_003064455.1"/>
</dbReference>
<feature type="domain" description="DUF6737" evidence="2">
    <location>
        <begin position="1"/>
        <end position="56"/>
    </location>
</feature>
<gene>
    <name evidence="3" type="ORF">MICPUCDRAFT_9676</name>
</gene>
<sequence length="62" mass="7168">DVWATKPPWCQPWTIVMTGAMIVCAPTAVFGWKWASAFLTLPIGAWWFAFLIAYPKQFREYV</sequence>